<dbReference type="CDD" id="cd17256">
    <property type="entry name" value="RMtype1_S_EcoJA65PI-TRD1-CR1_like"/>
    <property type="match status" value="1"/>
</dbReference>
<keyword evidence="6" id="KW-0540">Nuclease</keyword>
<gene>
    <name evidence="6" type="ORF">H9Q76_09555</name>
</gene>
<feature type="domain" description="Type I restriction modification DNA specificity" evidence="5">
    <location>
        <begin position="13"/>
        <end position="187"/>
    </location>
</feature>
<accession>A0A7G9FKA5</accession>
<dbReference type="RefSeq" id="WP_249321015.1">
    <property type="nucleotide sequence ID" value="NZ_CP060632.1"/>
</dbReference>
<proteinExistence type="inferred from homology"/>
<evidence type="ECO:0000256" key="1">
    <source>
        <dbReference type="ARBA" id="ARBA00010923"/>
    </source>
</evidence>
<sequence length="463" mass="52759">MKCIEDEIPFELPEGWEWCRVRDIAAVKGGKRLPKGVGFSPCRTAHAYIRVTDMKNHCINTDDLKYISEEVFLQIKNYTISKDDLYVTIAGTIGVTGEVPTELDGMNLTENAVKITNIQINKNYLCLIIQSEFVQQQFQDKTHQVAMPKLALERILSTLIPVCTITTQSAMVSKFVEMDSLINQIREEKEILAETVSLTKSKILDLAIRGKLVPQNPDDEPASVLLERIRAEKEELIKAGKIKRDKKESIIFKGDDNSYYENISNNTICIDEEVPFDLPDGWIWCRLKSLADPHENSFVDGPFGSNLKTDHYTDRREVRIIQLNNIGEFTWKNNGIKYTTYSHAETLSRCKSYPGDIVIAKMMPAGRAIIIPDIEDVYVISSDCVRLQLPNYIDKRYVMYMINSPTINKSVMKNVQGIGRTRTSLSKLKELLVPIPPYKQQCQISATFDKSLFYFDTINALCE</sequence>
<dbReference type="REBASE" id="442580">
    <property type="entry name" value="S1.LbaNSJ4ORF9555P"/>
</dbReference>
<dbReference type="Proteomes" id="UP000515819">
    <property type="component" value="Chromosome"/>
</dbReference>
<dbReference type="InterPro" id="IPR044946">
    <property type="entry name" value="Restrct_endonuc_typeI_TRD_sf"/>
</dbReference>
<dbReference type="SUPFAM" id="SSF116734">
    <property type="entry name" value="DNA methylase specificity domain"/>
    <property type="match status" value="2"/>
</dbReference>
<comment type="similarity">
    <text evidence="1">Belongs to the type-I restriction system S methylase family.</text>
</comment>
<dbReference type="GO" id="GO:0004519">
    <property type="term" value="F:endonuclease activity"/>
    <property type="evidence" value="ECO:0007669"/>
    <property type="project" value="UniProtKB-KW"/>
</dbReference>
<dbReference type="PANTHER" id="PTHR43140">
    <property type="entry name" value="TYPE-1 RESTRICTION ENZYME ECOKI SPECIFICITY PROTEIN"/>
    <property type="match status" value="1"/>
</dbReference>
<organism evidence="6 7">
    <name type="scientific">Wujia chipingensis</name>
    <dbReference type="NCBI Taxonomy" id="2763670"/>
    <lineage>
        <taxon>Bacteria</taxon>
        <taxon>Bacillati</taxon>
        <taxon>Bacillota</taxon>
        <taxon>Clostridia</taxon>
        <taxon>Lachnospirales</taxon>
        <taxon>Lachnospiraceae</taxon>
        <taxon>Wujia</taxon>
    </lineage>
</organism>
<keyword evidence="2" id="KW-0680">Restriction system</keyword>
<dbReference type="GO" id="GO:0009307">
    <property type="term" value="P:DNA restriction-modification system"/>
    <property type="evidence" value="ECO:0007669"/>
    <property type="project" value="UniProtKB-KW"/>
</dbReference>
<dbReference type="EMBL" id="CP060632">
    <property type="protein sequence ID" value="QNL98986.1"/>
    <property type="molecule type" value="Genomic_DNA"/>
</dbReference>
<keyword evidence="6" id="KW-0378">Hydrolase</keyword>
<dbReference type="KEGG" id="wcp:H9Q76_09555"/>
<dbReference type="InterPro" id="IPR000055">
    <property type="entry name" value="Restrct_endonuc_typeI_TRD"/>
</dbReference>
<dbReference type="Gene3D" id="3.90.220.20">
    <property type="entry name" value="DNA methylase specificity domains"/>
    <property type="match status" value="2"/>
</dbReference>
<keyword evidence="3" id="KW-0238">DNA-binding</keyword>
<dbReference type="GO" id="GO:0003677">
    <property type="term" value="F:DNA binding"/>
    <property type="evidence" value="ECO:0007669"/>
    <property type="project" value="UniProtKB-KW"/>
</dbReference>
<evidence type="ECO:0000256" key="2">
    <source>
        <dbReference type="ARBA" id="ARBA00022747"/>
    </source>
</evidence>
<reference evidence="6 7" key="1">
    <citation type="submission" date="2020-08" db="EMBL/GenBank/DDBJ databases">
        <authorList>
            <person name="Liu C."/>
            <person name="Sun Q."/>
        </authorList>
    </citation>
    <scope>NUCLEOTIDE SEQUENCE [LARGE SCALE GENOMIC DNA]</scope>
    <source>
        <strain evidence="6 7">NSJ-4</strain>
    </source>
</reference>
<name>A0A7G9FKA5_9FIRM</name>
<dbReference type="PANTHER" id="PTHR43140:SF1">
    <property type="entry name" value="TYPE I RESTRICTION ENZYME ECOKI SPECIFICITY SUBUNIT"/>
    <property type="match status" value="1"/>
</dbReference>
<dbReference type="AlphaFoldDB" id="A0A7G9FKA5"/>
<dbReference type="Pfam" id="PF01420">
    <property type="entry name" value="Methylase_S"/>
    <property type="match status" value="2"/>
</dbReference>
<evidence type="ECO:0000259" key="5">
    <source>
        <dbReference type="Pfam" id="PF01420"/>
    </source>
</evidence>
<evidence type="ECO:0000256" key="3">
    <source>
        <dbReference type="ARBA" id="ARBA00023125"/>
    </source>
</evidence>
<evidence type="ECO:0000313" key="6">
    <source>
        <dbReference type="EMBL" id="QNL98986.1"/>
    </source>
</evidence>
<evidence type="ECO:0000313" key="7">
    <source>
        <dbReference type="Proteomes" id="UP000515819"/>
    </source>
</evidence>
<keyword evidence="7" id="KW-1185">Reference proteome</keyword>
<dbReference type="InterPro" id="IPR051212">
    <property type="entry name" value="Type-I_RE_S_subunit"/>
</dbReference>
<evidence type="ECO:0000256" key="4">
    <source>
        <dbReference type="ARBA" id="ARBA00038652"/>
    </source>
</evidence>
<comment type="subunit">
    <text evidence="4">The methyltransferase is composed of M and S polypeptides.</text>
</comment>
<keyword evidence="6" id="KW-0255">Endonuclease</keyword>
<protein>
    <submittedName>
        <fullName evidence="6">Restriction endonuclease subunit S</fullName>
    </submittedName>
</protein>
<feature type="domain" description="Type I restriction modification DNA specificity" evidence="5">
    <location>
        <begin position="324"/>
        <end position="450"/>
    </location>
</feature>